<dbReference type="InterPro" id="IPR003382">
    <property type="entry name" value="Flavoprotein"/>
</dbReference>
<keyword evidence="3" id="KW-1185">Reference proteome</keyword>
<evidence type="ECO:0000313" key="3">
    <source>
        <dbReference type="Proteomes" id="UP000461754"/>
    </source>
</evidence>
<protein>
    <submittedName>
        <fullName evidence="2">Flavoprotein</fullName>
    </submittedName>
</protein>
<gene>
    <name evidence="2" type="ORF">FYJ52_08340</name>
</gene>
<dbReference type="Pfam" id="PF02441">
    <property type="entry name" value="Flavoprotein"/>
    <property type="match status" value="1"/>
</dbReference>
<reference evidence="2 3" key="1">
    <citation type="submission" date="2019-08" db="EMBL/GenBank/DDBJ databases">
        <title>In-depth cultivation of the pig gut microbiome towards novel bacterial diversity and tailored functional studies.</title>
        <authorList>
            <person name="Wylensek D."/>
            <person name="Hitch T.C.A."/>
            <person name="Clavel T."/>
        </authorList>
    </citation>
    <scope>NUCLEOTIDE SEQUENCE [LARGE SCALE GENOMIC DNA]</scope>
    <source>
        <strain evidence="2 3">RF-744-FAT-4</strain>
    </source>
</reference>
<proteinExistence type="predicted"/>
<dbReference type="GO" id="GO:0003824">
    <property type="term" value="F:catalytic activity"/>
    <property type="evidence" value="ECO:0007669"/>
    <property type="project" value="InterPro"/>
</dbReference>
<name>A0A7X2NH75_9FIRM</name>
<dbReference type="InterPro" id="IPR036551">
    <property type="entry name" value="Flavin_trans-like"/>
</dbReference>
<dbReference type="Proteomes" id="UP000461754">
    <property type="component" value="Unassembled WGS sequence"/>
</dbReference>
<feature type="domain" description="Flavoprotein" evidence="1">
    <location>
        <begin position="29"/>
        <end position="141"/>
    </location>
</feature>
<dbReference type="RefSeq" id="WP_328598793.1">
    <property type="nucleotide sequence ID" value="NZ_VUMO01000012.1"/>
</dbReference>
<dbReference type="EMBL" id="VUMO01000012">
    <property type="protein sequence ID" value="MSS20403.1"/>
    <property type="molecule type" value="Genomic_DNA"/>
</dbReference>
<evidence type="ECO:0000313" key="2">
    <source>
        <dbReference type="EMBL" id="MSS20403.1"/>
    </source>
</evidence>
<comment type="caution">
    <text evidence="2">The sequence shown here is derived from an EMBL/GenBank/DDBJ whole genome shotgun (WGS) entry which is preliminary data.</text>
</comment>
<organism evidence="2 3">
    <name type="scientific">Pseudoramibacter porci</name>
    <dbReference type="NCBI Taxonomy" id="2606631"/>
    <lineage>
        <taxon>Bacteria</taxon>
        <taxon>Bacillati</taxon>
        <taxon>Bacillota</taxon>
        <taxon>Clostridia</taxon>
        <taxon>Eubacteriales</taxon>
        <taxon>Eubacteriaceae</taxon>
        <taxon>Pseudoramibacter</taxon>
    </lineage>
</organism>
<dbReference type="AlphaFoldDB" id="A0A7X2NH75"/>
<accession>A0A7X2NH75</accession>
<sequence length="273" mass="29546">MNNEDMFNLLVQRIVDEVIKRLNNRPKTALVCFTGAAIGYTNGLKAMEKLRKDGWQLKVLVTDSSKQVLDLDKIKKALDVDQVYTNENVFELKEFVKTADEVILPTLTINTAAKIAHGIADTPVLTTISQAIMSGKSFVCAIDGADPDDEVRAKLGMGKVPAGYRKVLRDNLATLGTFGWTLCAAADLYEVCAEKKVSECAAPEAAAPKAAEPAPAAPVSAPVEGDVIVSHIISRKDLMTRKGQKVVKVRKDAIITAFAAEAAEEFGMKLVRE</sequence>
<dbReference type="SUPFAM" id="SSF52507">
    <property type="entry name" value="Homo-oligomeric flavin-containing Cys decarboxylases, HFCD"/>
    <property type="match status" value="1"/>
</dbReference>
<dbReference type="Gene3D" id="3.40.50.1950">
    <property type="entry name" value="Flavin prenyltransferase-like"/>
    <property type="match status" value="1"/>
</dbReference>
<evidence type="ECO:0000259" key="1">
    <source>
        <dbReference type="Pfam" id="PF02441"/>
    </source>
</evidence>